<sequence length="93" mass="9325">MAALDQALEFLSGPNGALAVAAFVFFLGLLVAVKYLVRAGGPGQRKSKVAASASASRAPASSAAAKGAGAKSDDADSDEDGDGGVRRRARRYA</sequence>
<evidence type="ECO:0000313" key="4">
    <source>
        <dbReference type="Proteomes" id="UP000612055"/>
    </source>
</evidence>
<accession>A0A836BVX9</accession>
<evidence type="ECO:0000313" key="3">
    <source>
        <dbReference type="EMBL" id="KAG2491141.1"/>
    </source>
</evidence>
<dbReference type="AlphaFoldDB" id="A0A836BVX9"/>
<organism evidence="3 4">
    <name type="scientific">Edaphochlamys debaryana</name>
    <dbReference type="NCBI Taxonomy" id="47281"/>
    <lineage>
        <taxon>Eukaryota</taxon>
        <taxon>Viridiplantae</taxon>
        <taxon>Chlorophyta</taxon>
        <taxon>core chlorophytes</taxon>
        <taxon>Chlorophyceae</taxon>
        <taxon>CS clade</taxon>
        <taxon>Chlamydomonadales</taxon>
        <taxon>Chlamydomonadales incertae sedis</taxon>
        <taxon>Edaphochlamys</taxon>
    </lineage>
</organism>
<evidence type="ECO:0000256" key="1">
    <source>
        <dbReference type="SAM" id="MobiDB-lite"/>
    </source>
</evidence>
<keyword evidence="2" id="KW-1133">Transmembrane helix</keyword>
<feature type="region of interest" description="Disordered" evidence="1">
    <location>
        <begin position="42"/>
        <end position="93"/>
    </location>
</feature>
<dbReference type="Proteomes" id="UP000612055">
    <property type="component" value="Unassembled WGS sequence"/>
</dbReference>
<protein>
    <submittedName>
        <fullName evidence="3">Uncharacterized protein</fullName>
    </submittedName>
</protein>
<gene>
    <name evidence="3" type="ORF">HYH03_010583</name>
</gene>
<keyword evidence="4" id="KW-1185">Reference proteome</keyword>
<feature type="transmembrane region" description="Helical" evidence="2">
    <location>
        <begin position="16"/>
        <end position="37"/>
    </location>
</feature>
<comment type="caution">
    <text evidence="3">The sequence shown here is derived from an EMBL/GenBank/DDBJ whole genome shotgun (WGS) entry which is preliminary data.</text>
</comment>
<proteinExistence type="predicted"/>
<name>A0A836BVX9_9CHLO</name>
<evidence type="ECO:0000256" key="2">
    <source>
        <dbReference type="SAM" id="Phobius"/>
    </source>
</evidence>
<feature type="compositionally biased region" description="Low complexity" evidence="1">
    <location>
        <begin position="49"/>
        <end position="70"/>
    </location>
</feature>
<reference evidence="3" key="1">
    <citation type="journal article" date="2020" name="bioRxiv">
        <title>Comparative genomics of Chlamydomonas.</title>
        <authorList>
            <person name="Craig R.J."/>
            <person name="Hasan A.R."/>
            <person name="Ness R.W."/>
            <person name="Keightley P.D."/>
        </authorList>
    </citation>
    <scope>NUCLEOTIDE SEQUENCE</scope>
    <source>
        <strain evidence="3">CCAP 11/70</strain>
    </source>
</reference>
<dbReference type="EMBL" id="JAEHOE010000056">
    <property type="protein sequence ID" value="KAG2491141.1"/>
    <property type="molecule type" value="Genomic_DNA"/>
</dbReference>
<keyword evidence="2" id="KW-0472">Membrane</keyword>
<keyword evidence="2" id="KW-0812">Transmembrane</keyword>